<reference evidence="2 3" key="2">
    <citation type="journal article" date="2016" name="Genome Announc.">
        <title>Draft Genome Sequence of a Biocontrol Rhizobacterium, Chryseobacterium kwangjuense Strain KJ1R5, Isolated from Pepper (Capsicum annuum).</title>
        <authorList>
            <person name="Jeong J.J."/>
            <person name="Park H."/>
            <person name="Park B.H."/>
            <person name="Mannaa M."/>
            <person name="Sang M.K."/>
            <person name="Choi I.G."/>
            <person name="Kim K.D."/>
        </authorList>
    </citation>
    <scope>NUCLEOTIDE SEQUENCE [LARGE SCALE GENOMIC DNA]</scope>
    <source>
        <strain evidence="2 3">KJ1R5</strain>
    </source>
</reference>
<evidence type="ECO:0000313" key="2">
    <source>
        <dbReference type="EMBL" id="KXH85644.1"/>
    </source>
</evidence>
<protein>
    <recommendedName>
        <fullName evidence="1">DUF6705 domain-containing protein</fullName>
    </recommendedName>
</protein>
<comment type="caution">
    <text evidence="2">The sequence shown here is derived from an EMBL/GenBank/DDBJ whole genome shotgun (WGS) entry which is preliminary data.</text>
</comment>
<name>A0A135WL56_9FLAO</name>
<dbReference type="AlphaFoldDB" id="A0A135WL56"/>
<reference evidence="3" key="1">
    <citation type="submission" date="2015-12" db="EMBL/GenBank/DDBJ databases">
        <title>Genome sequence of a biocontrol rhizobacterium Chryseobacterium kwangjuense strain KJ1R5 isolated from pepper (Capsicum annuum L.).</title>
        <authorList>
            <person name="Jeong J.-J."/>
            <person name="Park H."/>
            <person name="Mannaa M."/>
            <person name="Sang M.K."/>
            <person name="Choi I.-G."/>
            <person name="Kim K.D."/>
        </authorList>
    </citation>
    <scope>NUCLEOTIDE SEQUENCE [LARGE SCALE GENOMIC DNA]</scope>
    <source>
        <strain evidence="3">KJ1R5</strain>
    </source>
</reference>
<evidence type="ECO:0000259" key="1">
    <source>
        <dbReference type="Pfam" id="PF20448"/>
    </source>
</evidence>
<accession>A0A135WL56</accession>
<sequence length="194" mass="21944">MPSIIKINIMKNKIVILVLVIMSFSFKAQLITLKQLSECQAGLYPCPSYTNAKDVDNLLGKFEGVWKGTYEDGRTYEFHFSKKNDDGDDRKWDVLNGRMLAKSSSGSILYNSLNNNDLSISGYFFDKDLKKYTMSYTANAKCNDSGYIYISFPDSSNLTQLKLVFMQDLDIGWDCPSGYKTVIPDAKAIILTKQ</sequence>
<evidence type="ECO:0000313" key="3">
    <source>
        <dbReference type="Proteomes" id="UP000070513"/>
    </source>
</evidence>
<gene>
    <name evidence="2" type="ORF">AU378_07825</name>
</gene>
<dbReference type="EMBL" id="LPUR01000001">
    <property type="protein sequence ID" value="KXH85644.1"/>
    <property type="molecule type" value="Genomic_DNA"/>
</dbReference>
<dbReference type="Proteomes" id="UP000070513">
    <property type="component" value="Unassembled WGS sequence"/>
</dbReference>
<feature type="domain" description="DUF6705" evidence="1">
    <location>
        <begin position="10"/>
        <end position="157"/>
    </location>
</feature>
<dbReference type="Pfam" id="PF20448">
    <property type="entry name" value="DUF6705"/>
    <property type="match status" value="1"/>
</dbReference>
<dbReference type="InterPro" id="IPR046551">
    <property type="entry name" value="DUF6705"/>
</dbReference>
<organism evidence="2 3">
    <name type="scientific">Chryseobacterium kwangjuense</name>
    <dbReference type="NCBI Taxonomy" id="267125"/>
    <lineage>
        <taxon>Bacteria</taxon>
        <taxon>Pseudomonadati</taxon>
        <taxon>Bacteroidota</taxon>
        <taxon>Flavobacteriia</taxon>
        <taxon>Flavobacteriales</taxon>
        <taxon>Weeksellaceae</taxon>
        <taxon>Chryseobacterium group</taxon>
        <taxon>Chryseobacterium</taxon>
    </lineage>
</organism>
<proteinExistence type="predicted"/>